<dbReference type="InterPro" id="IPR002686">
    <property type="entry name" value="Transposase_17"/>
</dbReference>
<dbReference type="Gene3D" id="3.30.70.1290">
    <property type="entry name" value="Transposase IS200-like"/>
    <property type="match status" value="1"/>
</dbReference>
<dbReference type="SMART" id="SM01321">
    <property type="entry name" value="Y1_Tnp"/>
    <property type="match status" value="1"/>
</dbReference>
<protein>
    <submittedName>
        <fullName evidence="1">Transposase</fullName>
    </submittedName>
</protein>
<dbReference type="SUPFAM" id="SSF143422">
    <property type="entry name" value="Transposase IS200-like"/>
    <property type="match status" value="1"/>
</dbReference>
<dbReference type="GO" id="GO:0003677">
    <property type="term" value="F:DNA binding"/>
    <property type="evidence" value="ECO:0007669"/>
    <property type="project" value="InterPro"/>
</dbReference>
<name>A0A0D8I5R0_9CLOT</name>
<dbReference type="GO" id="GO:0004803">
    <property type="term" value="F:transposase activity"/>
    <property type="evidence" value="ECO:0007669"/>
    <property type="project" value="InterPro"/>
</dbReference>
<gene>
    <name evidence="1" type="ORF">CACET_c01570</name>
</gene>
<dbReference type="Pfam" id="PF01797">
    <property type="entry name" value="Y1_Tnp"/>
    <property type="match status" value="1"/>
</dbReference>
<dbReference type="KEGG" id="cace:CACET_c01570"/>
<dbReference type="PATRIC" id="fig|84022.5.peg.2490"/>
<dbReference type="InterPro" id="IPR036515">
    <property type="entry name" value="Transposase_17_sf"/>
</dbReference>
<organism evidence="1 2">
    <name type="scientific">Clostridium aceticum</name>
    <dbReference type="NCBI Taxonomy" id="84022"/>
    <lineage>
        <taxon>Bacteria</taxon>
        <taxon>Bacillati</taxon>
        <taxon>Bacillota</taxon>
        <taxon>Clostridia</taxon>
        <taxon>Eubacteriales</taxon>
        <taxon>Clostridiaceae</taxon>
        <taxon>Clostridium</taxon>
    </lineage>
</organism>
<dbReference type="OrthoDB" id="9788881at2"/>
<evidence type="ECO:0000313" key="1">
    <source>
        <dbReference type="EMBL" id="AKL93674.1"/>
    </source>
</evidence>
<sequence length="252" mass="30305">MPRRGREKSSTGVYHVILRGINRQIIFEDDQDYEKLLETIKDHKEKSGYEIYAYCLMSNHIHLLIKEGEEELGRVFRRIGATYVYWYNWKYNRRGHLFQDRFKSEVVETDGYLLMVLRYIHQNPLKAGMVKKIQEYRWSSYKEYTEKTKVCDIDFPLNLFSKDRQKALKLFKEFNEEINRDQCLEYNTNMRWKEQEVIDFVKEIAGVESPLDISGFEKTKRNEVIKQCREEGISIRQIERVTGISFGVIRRV</sequence>
<keyword evidence="2" id="KW-1185">Reference proteome</keyword>
<dbReference type="PANTHER" id="PTHR34322">
    <property type="entry name" value="TRANSPOSASE, Y1_TNP DOMAIN-CONTAINING"/>
    <property type="match status" value="1"/>
</dbReference>
<dbReference type="RefSeq" id="WP_044826352.1">
    <property type="nucleotide sequence ID" value="NZ_CP009687.1"/>
</dbReference>
<dbReference type="Proteomes" id="UP000035704">
    <property type="component" value="Chromosome"/>
</dbReference>
<dbReference type="PANTHER" id="PTHR34322:SF2">
    <property type="entry name" value="TRANSPOSASE IS200-LIKE DOMAIN-CONTAINING PROTEIN"/>
    <property type="match status" value="1"/>
</dbReference>
<dbReference type="GO" id="GO:0006313">
    <property type="term" value="P:DNA transposition"/>
    <property type="evidence" value="ECO:0007669"/>
    <property type="project" value="InterPro"/>
</dbReference>
<reference evidence="1 2" key="1">
    <citation type="submission" date="2014-10" db="EMBL/GenBank/DDBJ databases">
        <title>Genome sequence of Clostridium aceticum DSM 1496.</title>
        <authorList>
            <person name="Poehlein A."/>
            <person name="Schiel-Bengelsdorf B."/>
            <person name="Gottschalk G."/>
            <person name="Duerre P."/>
            <person name="Daniel R."/>
        </authorList>
    </citation>
    <scope>NUCLEOTIDE SEQUENCE [LARGE SCALE GENOMIC DNA]</scope>
    <source>
        <strain evidence="1 2">DSM 1496</strain>
    </source>
</reference>
<evidence type="ECO:0000313" key="2">
    <source>
        <dbReference type="Proteomes" id="UP000035704"/>
    </source>
</evidence>
<dbReference type="AlphaFoldDB" id="A0A0D8I5R0"/>
<dbReference type="EMBL" id="CP009687">
    <property type="protein sequence ID" value="AKL93674.1"/>
    <property type="molecule type" value="Genomic_DNA"/>
</dbReference>
<accession>A0A0D8I5R0</accession>
<proteinExistence type="predicted"/>